<accession>A0ABN4MFB7</accession>
<sequence length="37" mass="4005">MRLSAAAYESNPAIKECGNMPDISLPHVSQAVHPRRG</sequence>
<evidence type="ECO:0000313" key="2">
    <source>
        <dbReference type="Proteomes" id="UP000074914"/>
    </source>
</evidence>
<keyword evidence="2" id="KW-1185">Reference proteome</keyword>
<gene>
    <name evidence="1" type="ORF">CPter291_3102</name>
</gene>
<reference evidence="1 2" key="1">
    <citation type="submission" date="2015-11" db="EMBL/GenBank/DDBJ databases">
        <title>Exploring the genomic traits of fungus-feeding bacterial genus Collimonas.</title>
        <authorList>
            <person name="Song C."/>
            <person name="Schmidt R."/>
            <person name="de Jager V."/>
            <person name="Krzyzanowska D."/>
            <person name="Jongedijk E."/>
            <person name="Cankar K."/>
            <person name="Beekwilder J."/>
            <person name="van Veen A."/>
            <person name="de Boer W."/>
            <person name="van Veen J.A."/>
            <person name="Garbeva P."/>
        </authorList>
    </citation>
    <scope>NUCLEOTIDE SEQUENCE [LARGE SCALE GENOMIC DNA]</scope>
    <source>
        <strain evidence="1 2">Ter291</strain>
    </source>
</reference>
<name>A0ABN4MFB7_9BURK</name>
<organism evidence="1 2">
    <name type="scientific">Collimonas pratensis</name>
    <dbReference type="NCBI Taxonomy" id="279113"/>
    <lineage>
        <taxon>Bacteria</taxon>
        <taxon>Pseudomonadati</taxon>
        <taxon>Pseudomonadota</taxon>
        <taxon>Betaproteobacteria</taxon>
        <taxon>Burkholderiales</taxon>
        <taxon>Oxalobacteraceae</taxon>
        <taxon>Collimonas</taxon>
    </lineage>
</organism>
<dbReference type="Proteomes" id="UP000074914">
    <property type="component" value="Chromosome"/>
</dbReference>
<evidence type="ECO:0000313" key="1">
    <source>
        <dbReference type="EMBL" id="AMP15339.1"/>
    </source>
</evidence>
<dbReference type="EMBL" id="CP013236">
    <property type="protein sequence ID" value="AMP15339.1"/>
    <property type="molecule type" value="Genomic_DNA"/>
</dbReference>
<protein>
    <submittedName>
        <fullName evidence="1">Uncharacterized protein</fullName>
    </submittedName>
</protein>
<proteinExistence type="predicted"/>